<dbReference type="AlphaFoldDB" id="A0A1E3IAQ5"/>
<evidence type="ECO:0000256" key="5">
    <source>
        <dbReference type="ARBA" id="ARBA00023274"/>
    </source>
</evidence>
<sequence>MGTDKVLFATIPPVLGELAKQLEDSPWTLATNGDQVTSQNALEASKAVFDLGIALEPVSHPHLHPFLLSILEPPSIDLRSRPKSQPKQEKLEQVIKPEEILPYTPLPFLTIDSLDAEQIWAQLELRAPSIIKALAQINENNPEDDFEGNPGSDDSDEDISIDEFKDMLRNAGHPVDEMDEEEIAALKDEMDDNIEDENMTLEEFKIMLKESGNEGVDEMTEAELQALKKEMENGSSEGDESQTESDEKESISESEESKESEVEIGEDGDEIPHNSDLTPLEDDSDSQESATEGENTDVVMENSSGFVNDSANRSKNRHPTLDDDFFSIDDFNRHTEELEAGRLSSGRLSGMEEEDEDNIDLGSIWLDDSGDNQEIGYADFFAPPRSSRSVKLAKPSLKKSNKIDRKSQKSTSFGRQMDLENEDEKDRKIEDTSGRDVMGLVKGDLFGDEEEEESKEQMLSSHEKRQAAITEEIAQLESEAVGPKDWTLLGEASSRARPENSLLEENLDFESVAKIVPLITEESVKSIEEMIKQRILDSNFDSLIRVRAFEPIPFLPSRFFELQDTQSSKSLAQVYEDEYHAATTGIKAVDRRDEKLKKAHDDIESLWSEICYKLDALSSLNFVPKAPKAAITTISDLPTTSMESALPPSASTSAMLAPQELFAAASASSLVARSELSPEQAQKLRSKNRKQKKTERKKLEEMAKLYGNARNKNDRKDKEEALKELVKNGKGVTVVGKTAKDGKQGMKRGDREDEPNSKRLKL</sequence>
<dbReference type="InterPro" id="IPR012173">
    <property type="entry name" value="Mpp10"/>
</dbReference>
<evidence type="ECO:0000256" key="1">
    <source>
        <dbReference type="ARBA" id="ARBA00004604"/>
    </source>
</evidence>
<evidence type="ECO:0000256" key="3">
    <source>
        <dbReference type="ARBA" id="ARBA00022552"/>
    </source>
</evidence>
<dbReference type="VEuPathDB" id="FungiDB:L203_04744"/>
<keyword evidence="5 7" id="KW-0687">Ribonucleoprotein</keyword>
<feature type="compositionally biased region" description="Basic and acidic residues" evidence="8">
    <location>
        <begin position="248"/>
        <end position="261"/>
    </location>
</feature>
<comment type="function">
    <text evidence="7">Involved in nucleolar processing of pre-18S ribosomal RNA.</text>
</comment>
<feature type="region of interest" description="Disordered" evidence="8">
    <location>
        <begin position="205"/>
        <end position="325"/>
    </location>
</feature>
<evidence type="ECO:0000313" key="10">
    <source>
        <dbReference type="Proteomes" id="UP000094043"/>
    </source>
</evidence>
<gene>
    <name evidence="9" type="ORF">L203_102288</name>
</gene>
<dbReference type="InterPro" id="IPR011992">
    <property type="entry name" value="EF-hand-dom_pair"/>
</dbReference>
<organism evidence="9 10">
    <name type="scientific">Cryptococcus depauperatus CBS 7841</name>
    <dbReference type="NCBI Taxonomy" id="1295531"/>
    <lineage>
        <taxon>Eukaryota</taxon>
        <taxon>Fungi</taxon>
        <taxon>Dikarya</taxon>
        <taxon>Basidiomycota</taxon>
        <taxon>Agaricomycotina</taxon>
        <taxon>Tremellomycetes</taxon>
        <taxon>Tremellales</taxon>
        <taxon>Cryptococcaceae</taxon>
        <taxon>Cryptococcus</taxon>
    </lineage>
</organism>
<evidence type="ECO:0000256" key="6">
    <source>
        <dbReference type="ARBA" id="ARBA00029455"/>
    </source>
</evidence>
<dbReference type="PIRSF" id="PIRSF017300">
    <property type="entry name" value="snoRNP_Mpp10"/>
    <property type="match status" value="1"/>
</dbReference>
<feature type="compositionally biased region" description="Acidic residues" evidence="8">
    <location>
        <begin position="237"/>
        <end position="247"/>
    </location>
</feature>
<feature type="region of interest" description="Disordered" evidence="8">
    <location>
        <begin position="675"/>
        <end position="762"/>
    </location>
</feature>
<dbReference type="Proteomes" id="UP000094043">
    <property type="component" value="Chromosome 3"/>
</dbReference>
<dbReference type="SUPFAM" id="SSF47473">
    <property type="entry name" value="EF-hand"/>
    <property type="match status" value="1"/>
</dbReference>
<comment type="subcellular location">
    <subcellularLocation>
        <location evidence="1 7">Nucleus</location>
        <location evidence="1 7">Nucleolus</location>
    </subcellularLocation>
</comment>
<evidence type="ECO:0000256" key="4">
    <source>
        <dbReference type="ARBA" id="ARBA00023242"/>
    </source>
</evidence>
<evidence type="ECO:0000256" key="7">
    <source>
        <dbReference type="PIRNR" id="PIRNR017300"/>
    </source>
</evidence>
<evidence type="ECO:0000313" key="9">
    <source>
        <dbReference type="EMBL" id="WVN87112.1"/>
    </source>
</evidence>
<dbReference type="EMBL" id="CP143786">
    <property type="protein sequence ID" value="WVN87112.1"/>
    <property type="molecule type" value="Genomic_DNA"/>
</dbReference>
<dbReference type="PANTHER" id="PTHR17039:SF0">
    <property type="entry name" value="U3 SMALL NUCLEOLAR RIBONUCLEOPROTEIN PROTEIN MPP10"/>
    <property type="match status" value="1"/>
</dbReference>
<reference evidence="9" key="1">
    <citation type="submission" date="2016-06" db="EMBL/GenBank/DDBJ databases">
        <authorList>
            <person name="Cuomo C."/>
            <person name="Litvintseva A."/>
            <person name="Heitman J."/>
            <person name="Chen Y."/>
            <person name="Sun S."/>
            <person name="Springer D."/>
            <person name="Dromer F."/>
            <person name="Young S."/>
            <person name="Zeng Q."/>
            <person name="Chapman S."/>
            <person name="Gujja S."/>
            <person name="Saif S."/>
            <person name="Birren B."/>
        </authorList>
    </citation>
    <scope>NUCLEOTIDE SEQUENCE</scope>
    <source>
        <strain evidence="9">CBS 7841</strain>
    </source>
</reference>
<feature type="compositionally biased region" description="Polar residues" evidence="8">
    <location>
        <begin position="301"/>
        <end position="313"/>
    </location>
</feature>
<comment type="similarity">
    <text evidence="6 7">Belongs to the MPP10 family.</text>
</comment>
<feature type="compositionally biased region" description="Basic and acidic residues" evidence="8">
    <location>
        <begin position="424"/>
        <end position="434"/>
    </location>
</feature>
<keyword evidence="3 7" id="KW-0698">rRNA processing</keyword>
<dbReference type="RefSeq" id="XP_066067812.1">
    <property type="nucleotide sequence ID" value="XM_066211715.1"/>
</dbReference>
<protein>
    <recommendedName>
        <fullName evidence="7">U3 small nucleolar ribonucleoprotein protein MPP10</fullName>
    </recommendedName>
</protein>
<dbReference type="OrthoDB" id="445326at2759"/>
<reference evidence="9" key="2">
    <citation type="journal article" date="2022" name="Elife">
        <title>Obligate sexual reproduction of a homothallic fungus closely related to the Cryptococcus pathogenic species complex.</title>
        <authorList>
            <person name="Passer A.R."/>
            <person name="Clancey S.A."/>
            <person name="Shea T."/>
            <person name="David-Palma M."/>
            <person name="Averette A.F."/>
            <person name="Boekhout T."/>
            <person name="Porcel B.M."/>
            <person name="Nowrousian M."/>
            <person name="Cuomo C.A."/>
            <person name="Sun S."/>
            <person name="Heitman J."/>
            <person name="Coelho M.A."/>
        </authorList>
    </citation>
    <scope>NUCLEOTIDE SEQUENCE</scope>
    <source>
        <strain evidence="9">CBS 7841</strain>
    </source>
</reference>
<proteinExistence type="inferred from homology"/>
<dbReference type="GO" id="GO:0006364">
    <property type="term" value="P:rRNA processing"/>
    <property type="evidence" value="ECO:0007669"/>
    <property type="project" value="UniProtKB-KW"/>
</dbReference>
<keyword evidence="10" id="KW-1185">Reference proteome</keyword>
<feature type="compositionally biased region" description="Basic and acidic residues" evidence="8">
    <location>
        <begin position="738"/>
        <end position="762"/>
    </location>
</feature>
<feature type="region of interest" description="Disordered" evidence="8">
    <location>
        <begin position="376"/>
        <end position="434"/>
    </location>
</feature>
<feature type="compositionally biased region" description="Low complexity" evidence="8">
    <location>
        <begin position="728"/>
        <end position="737"/>
    </location>
</feature>
<dbReference type="GeneID" id="91086500"/>
<feature type="compositionally biased region" description="Basic and acidic residues" evidence="8">
    <location>
        <begin position="711"/>
        <end position="727"/>
    </location>
</feature>
<dbReference type="PANTHER" id="PTHR17039">
    <property type="entry name" value="U3 SMALL NUCLEOLAR RIBONUCLEOPROTEIN PROTEIN MPP10"/>
    <property type="match status" value="1"/>
</dbReference>
<dbReference type="GO" id="GO:0005732">
    <property type="term" value="C:sno(s)RNA-containing ribonucleoprotein complex"/>
    <property type="evidence" value="ECO:0007669"/>
    <property type="project" value="UniProtKB-UniRule"/>
</dbReference>
<keyword evidence="4 7" id="KW-0539">Nucleus</keyword>
<evidence type="ECO:0000256" key="2">
    <source>
        <dbReference type="ARBA" id="ARBA00022517"/>
    </source>
</evidence>
<name>A0A1E3IAQ5_9TREE</name>
<evidence type="ECO:0000256" key="8">
    <source>
        <dbReference type="SAM" id="MobiDB-lite"/>
    </source>
</evidence>
<dbReference type="Pfam" id="PF04006">
    <property type="entry name" value="Mpp10"/>
    <property type="match status" value="1"/>
</dbReference>
<keyword evidence="2 7" id="KW-0690">Ribosome biogenesis</keyword>
<dbReference type="GO" id="GO:0032040">
    <property type="term" value="C:small-subunit processome"/>
    <property type="evidence" value="ECO:0007669"/>
    <property type="project" value="TreeGrafter"/>
</dbReference>
<reference evidence="9" key="3">
    <citation type="submission" date="2024-01" db="EMBL/GenBank/DDBJ databases">
        <authorList>
            <person name="Coelho M.A."/>
            <person name="David-Palma M."/>
            <person name="Shea T."/>
            <person name="Sun S."/>
            <person name="Cuomo C.A."/>
            <person name="Heitman J."/>
        </authorList>
    </citation>
    <scope>NUCLEOTIDE SEQUENCE</scope>
    <source>
        <strain evidence="9">CBS 7841</strain>
    </source>
</reference>
<feature type="compositionally biased region" description="Basic residues" evidence="8">
    <location>
        <begin position="684"/>
        <end position="696"/>
    </location>
</feature>
<accession>A0A1E3IAQ5</accession>
<dbReference type="KEGG" id="cdep:91086500"/>
<dbReference type="GO" id="GO:0034457">
    <property type="term" value="C:Mpp10 complex"/>
    <property type="evidence" value="ECO:0007669"/>
    <property type="project" value="UniProtKB-UniRule"/>
</dbReference>